<dbReference type="Proteomes" id="UP000055024">
    <property type="component" value="Unassembled WGS sequence"/>
</dbReference>
<keyword evidence="1" id="KW-0812">Transmembrane</keyword>
<name>A0A0V1GPL0_9BILA</name>
<accession>A0A0V1GPL0</accession>
<comment type="caution">
    <text evidence="2">The sequence shown here is derived from an EMBL/GenBank/DDBJ whole genome shotgun (WGS) entry which is preliminary data.</text>
</comment>
<keyword evidence="1" id="KW-0472">Membrane</keyword>
<dbReference type="AlphaFoldDB" id="A0A0V1GPL0"/>
<keyword evidence="1" id="KW-1133">Transmembrane helix</keyword>
<keyword evidence="3" id="KW-1185">Reference proteome</keyword>
<organism evidence="2 3">
    <name type="scientific">Trichinella zimbabwensis</name>
    <dbReference type="NCBI Taxonomy" id="268475"/>
    <lineage>
        <taxon>Eukaryota</taxon>
        <taxon>Metazoa</taxon>
        <taxon>Ecdysozoa</taxon>
        <taxon>Nematoda</taxon>
        <taxon>Enoplea</taxon>
        <taxon>Dorylaimia</taxon>
        <taxon>Trichinellida</taxon>
        <taxon>Trichinellidae</taxon>
        <taxon>Trichinella</taxon>
    </lineage>
</organism>
<feature type="transmembrane region" description="Helical" evidence="1">
    <location>
        <begin position="24"/>
        <end position="42"/>
    </location>
</feature>
<protein>
    <submittedName>
        <fullName evidence="2">Uncharacterized protein</fullName>
    </submittedName>
</protein>
<dbReference type="EMBL" id="JYDP01000685">
    <property type="protein sequence ID" value="KRY99811.1"/>
    <property type="molecule type" value="Genomic_DNA"/>
</dbReference>
<evidence type="ECO:0000313" key="2">
    <source>
        <dbReference type="EMBL" id="KRY99811.1"/>
    </source>
</evidence>
<gene>
    <name evidence="2" type="ORF">T11_5235</name>
</gene>
<proteinExistence type="predicted"/>
<sequence length="59" mass="7214">MLQILKRELYILCKDFQQQNRDGTLWMFFLLILVLVILVLTSKKNPRRFQLKISARKKY</sequence>
<reference evidence="2 3" key="1">
    <citation type="submission" date="2015-01" db="EMBL/GenBank/DDBJ databases">
        <title>Evolution of Trichinella species and genotypes.</title>
        <authorList>
            <person name="Korhonen P.K."/>
            <person name="Edoardo P."/>
            <person name="Giuseppe L.R."/>
            <person name="Gasser R.B."/>
        </authorList>
    </citation>
    <scope>NUCLEOTIDE SEQUENCE [LARGE SCALE GENOMIC DNA]</scope>
    <source>
        <strain evidence="2">ISS1029</strain>
    </source>
</reference>
<evidence type="ECO:0000313" key="3">
    <source>
        <dbReference type="Proteomes" id="UP000055024"/>
    </source>
</evidence>
<evidence type="ECO:0000256" key="1">
    <source>
        <dbReference type="SAM" id="Phobius"/>
    </source>
</evidence>